<feature type="chain" id="PRO_5043530605" description="Antifungal protein" evidence="1">
    <location>
        <begin position="20"/>
        <end position="104"/>
    </location>
</feature>
<protein>
    <recommendedName>
        <fullName evidence="4">Antifungal protein</fullName>
    </recommendedName>
</protein>
<accession>A0AAW0REW6</accession>
<gene>
    <name evidence="2" type="ORF">PG999_001472</name>
</gene>
<dbReference type="EMBL" id="JAQQWP010000001">
    <property type="protein sequence ID" value="KAK8133299.1"/>
    <property type="molecule type" value="Genomic_DNA"/>
</dbReference>
<evidence type="ECO:0000313" key="2">
    <source>
        <dbReference type="EMBL" id="KAK8133299.1"/>
    </source>
</evidence>
<keyword evidence="1" id="KW-0732">Signal</keyword>
<organism evidence="2 3">
    <name type="scientific">Apiospora kogelbergensis</name>
    <dbReference type="NCBI Taxonomy" id="1337665"/>
    <lineage>
        <taxon>Eukaryota</taxon>
        <taxon>Fungi</taxon>
        <taxon>Dikarya</taxon>
        <taxon>Ascomycota</taxon>
        <taxon>Pezizomycotina</taxon>
        <taxon>Sordariomycetes</taxon>
        <taxon>Xylariomycetidae</taxon>
        <taxon>Amphisphaeriales</taxon>
        <taxon>Apiosporaceae</taxon>
        <taxon>Apiospora</taxon>
    </lineage>
</organism>
<name>A0AAW0REW6_9PEZI</name>
<sequence>MKVTSALFVFTSLLSVAIAAPASSLDSEPSSHPDQLFKRKACPSNIKYKGKCNGTSCKIGGLNYDCNRGIVVLLITHFNTLDWKWRWRWLLLWQQIDIWHRLLP</sequence>
<feature type="signal peptide" evidence="1">
    <location>
        <begin position="1"/>
        <end position="19"/>
    </location>
</feature>
<reference evidence="2 3" key="1">
    <citation type="submission" date="2023-01" db="EMBL/GenBank/DDBJ databases">
        <title>Analysis of 21 Apiospora genomes using comparative genomics revels a genus with tremendous synthesis potential of carbohydrate active enzymes and secondary metabolites.</title>
        <authorList>
            <person name="Sorensen T."/>
        </authorList>
    </citation>
    <scope>NUCLEOTIDE SEQUENCE [LARGE SCALE GENOMIC DNA]</scope>
    <source>
        <strain evidence="2 3">CBS 117206</strain>
    </source>
</reference>
<dbReference type="AlphaFoldDB" id="A0AAW0REW6"/>
<comment type="caution">
    <text evidence="2">The sequence shown here is derived from an EMBL/GenBank/DDBJ whole genome shotgun (WGS) entry which is preliminary data.</text>
</comment>
<evidence type="ECO:0000256" key="1">
    <source>
        <dbReference type="SAM" id="SignalP"/>
    </source>
</evidence>
<evidence type="ECO:0008006" key="4">
    <source>
        <dbReference type="Google" id="ProtNLM"/>
    </source>
</evidence>
<keyword evidence="3" id="KW-1185">Reference proteome</keyword>
<evidence type="ECO:0000313" key="3">
    <source>
        <dbReference type="Proteomes" id="UP001392437"/>
    </source>
</evidence>
<proteinExistence type="predicted"/>
<dbReference type="Proteomes" id="UP001392437">
    <property type="component" value="Unassembled WGS sequence"/>
</dbReference>